<proteinExistence type="inferred from homology"/>
<keyword evidence="4 10" id="KW-0689">Ribosomal protein</keyword>
<gene>
    <name evidence="11" type="ORF">NQ315_016550</name>
</gene>
<evidence type="ECO:0000256" key="6">
    <source>
        <dbReference type="ARBA" id="ARBA00023274"/>
    </source>
</evidence>
<dbReference type="SUPFAM" id="SSF54843">
    <property type="entry name" value="Ribosomal protein L22"/>
    <property type="match status" value="1"/>
</dbReference>
<accession>A0AAV8VYX9</accession>
<protein>
    <recommendedName>
        <fullName evidence="7">Large ribosomal subunit protein uL22m</fullName>
    </recommendedName>
    <alternativeName>
        <fullName evidence="8">39S ribosomal protein L22, mitochondrial</fullName>
    </alternativeName>
</protein>
<dbReference type="Pfam" id="PF00237">
    <property type="entry name" value="Ribosomal_L22"/>
    <property type="match status" value="1"/>
</dbReference>
<evidence type="ECO:0000256" key="8">
    <source>
        <dbReference type="ARBA" id="ARBA00035506"/>
    </source>
</evidence>
<dbReference type="InterPro" id="IPR001063">
    <property type="entry name" value="Ribosomal_uL22"/>
</dbReference>
<evidence type="ECO:0000256" key="2">
    <source>
        <dbReference type="ARBA" id="ARBA00009451"/>
    </source>
</evidence>
<dbReference type="Proteomes" id="UP001159042">
    <property type="component" value="Unassembled WGS sequence"/>
</dbReference>
<evidence type="ECO:0000256" key="4">
    <source>
        <dbReference type="ARBA" id="ARBA00022980"/>
    </source>
</evidence>
<reference evidence="11 12" key="1">
    <citation type="journal article" date="2023" name="Insect Mol. Biol.">
        <title>Genome sequencing provides insights into the evolution of gene families encoding plant cell wall-degrading enzymes in longhorned beetles.</title>
        <authorList>
            <person name="Shin N.R."/>
            <person name="Okamura Y."/>
            <person name="Kirsch R."/>
            <person name="Pauchet Y."/>
        </authorList>
    </citation>
    <scope>NUCLEOTIDE SEQUENCE [LARGE SCALE GENOMIC DNA]</scope>
    <source>
        <strain evidence="11">EAD_L_NR</strain>
    </source>
</reference>
<dbReference type="AlphaFoldDB" id="A0AAV8VYX9"/>
<comment type="subcellular location">
    <subcellularLocation>
        <location evidence="1">Mitochondrion</location>
    </subcellularLocation>
</comment>
<comment type="subunit">
    <text evidence="9">Component of the mitochondrial ribosome large subunit (39S) which comprises a 16S rRNA and about 50 distinct proteins.</text>
</comment>
<evidence type="ECO:0000313" key="12">
    <source>
        <dbReference type="Proteomes" id="UP001159042"/>
    </source>
</evidence>
<sequence>MALINVQAVTLGLKHYCPVLLIQLQKLHSSSVNLAWNNFRTPSRFLKYNEKVYPPQSSGEEPRPAFVCHQRTNIKYSPWKMWYVACLVRGMPVDEAIRQLKFVEKKGAKDVREVLEEAKELARKEHNVEFPSNMWVAESFVGKGQVIKGIRRHARARHGIVEYFHCHYFARLEEGKPPKHYYLPYPKQPHEQLEEWLEEMRKRKIYDSL</sequence>
<dbReference type="GO" id="GO:0005762">
    <property type="term" value="C:mitochondrial large ribosomal subunit"/>
    <property type="evidence" value="ECO:0007669"/>
    <property type="project" value="TreeGrafter"/>
</dbReference>
<evidence type="ECO:0000256" key="1">
    <source>
        <dbReference type="ARBA" id="ARBA00004173"/>
    </source>
</evidence>
<evidence type="ECO:0000256" key="10">
    <source>
        <dbReference type="RuleBase" id="RU004005"/>
    </source>
</evidence>
<comment type="similarity">
    <text evidence="2 10">Belongs to the universal ribosomal protein uL22 family.</text>
</comment>
<dbReference type="FunFam" id="3.90.470.10:FF:000009">
    <property type="entry name" value="39S ribosomal protein L22, mitochondrial"/>
    <property type="match status" value="1"/>
</dbReference>
<dbReference type="InterPro" id="IPR047867">
    <property type="entry name" value="Ribosomal_uL22_bac/org-type"/>
</dbReference>
<keyword evidence="5" id="KW-0496">Mitochondrion</keyword>
<evidence type="ECO:0000313" key="11">
    <source>
        <dbReference type="EMBL" id="KAJ8919450.1"/>
    </source>
</evidence>
<keyword evidence="3" id="KW-0809">Transit peptide</keyword>
<organism evidence="11 12">
    <name type="scientific">Exocentrus adspersus</name>
    <dbReference type="NCBI Taxonomy" id="1586481"/>
    <lineage>
        <taxon>Eukaryota</taxon>
        <taxon>Metazoa</taxon>
        <taxon>Ecdysozoa</taxon>
        <taxon>Arthropoda</taxon>
        <taxon>Hexapoda</taxon>
        <taxon>Insecta</taxon>
        <taxon>Pterygota</taxon>
        <taxon>Neoptera</taxon>
        <taxon>Endopterygota</taxon>
        <taxon>Coleoptera</taxon>
        <taxon>Polyphaga</taxon>
        <taxon>Cucujiformia</taxon>
        <taxon>Chrysomeloidea</taxon>
        <taxon>Cerambycidae</taxon>
        <taxon>Lamiinae</taxon>
        <taxon>Acanthocinini</taxon>
        <taxon>Exocentrus</taxon>
    </lineage>
</organism>
<dbReference type="PANTHER" id="PTHR13501">
    <property type="entry name" value="CHLOROPLAST 50S RIBOSOMAL PROTEIN L22-RELATED"/>
    <property type="match status" value="1"/>
</dbReference>
<keyword evidence="6 10" id="KW-0687">Ribonucleoprotein</keyword>
<name>A0AAV8VYX9_9CUCU</name>
<dbReference type="EMBL" id="JANEYG010000018">
    <property type="protein sequence ID" value="KAJ8919450.1"/>
    <property type="molecule type" value="Genomic_DNA"/>
</dbReference>
<evidence type="ECO:0000256" key="9">
    <source>
        <dbReference type="ARBA" id="ARBA00038782"/>
    </source>
</evidence>
<dbReference type="GO" id="GO:0003735">
    <property type="term" value="F:structural constituent of ribosome"/>
    <property type="evidence" value="ECO:0007669"/>
    <property type="project" value="InterPro"/>
</dbReference>
<dbReference type="GO" id="GO:0006412">
    <property type="term" value="P:translation"/>
    <property type="evidence" value="ECO:0007669"/>
    <property type="project" value="InterPro"/>
</dbReference>
<evidence type="ECO:0000256" key="7">
    <source>
        <dbReference type="ARBA" id="ARBA00035286"/>
    </source>
</evidence>
<dbReference type="Gene3D" id="3.90.470.10">
    <property type="entry name" value="Ribosomal protein L22/L17"/>
    <property type="match status" value="1"/>
</dbReference>
<dbReference type="PANTHER" id="PTHR13501:SF8">
    <property type="entry name" value="LARGE RIBOSOMAL SUBUNIT PROTEIN UL22M"/>
    <property type="match status" value="1"/>
</dbReference>
<keyword evidence="12" id="KW-1185">Reference proteome</keyword>
<evidence type="ECO:0000256" key="3">
    <source>
        <dbReference type="ARBA" id="ARBA00022946"/>
    </source>
</evidence>
<comment type="caution">
    <text evidence="11">The sequence shown here is derived from an EMBL/GenBank/DDBJ whole genome shotgun (WGS) entry which is preliminary data.</text>
</comment>
<evidence type="ECO:0000256" key="5">
    <source>
        <dbReference type="ARBA" id="ARBA00023128"/>
    </source>
</evidence>
<dbReference type="InterPro" id="IPR036394">
    <property type="entry name" value="Ribosomal_uL22_sf"/>
</dbReference>